<dbReference type="AlphaFoldDB" id="A0A3G7TRD2"/>
<keyword evidence="1" id="KW-0812">Transmembrane</keyword>
<dbReference type="RefSeq" id="WP_124321304.1">
    <property type="nucleotide sequence ID" value="NZ_CP027753.1"/>
</dbReference>
<evidence type="ECO:0000313" key="3">
    <source>
        <dbReference type="Proteomes" id="UP000268048"/>
    </source>
</evidence>
<dbReference type="EMBL" id="CP027753">
    <property type="protein sequence ID" value="AZE49640.1"/>
    <property type="molecule type" value="Genomic_DNA"/>
</dbReference>
<reference evidence="2 3" key="1">
    <citation type="submission" date="2018-03" db="EMBL/GenBank/DDBJ databases">
        <title>Diversity of phytobeneficial traits revealed by whole-genome analysis of worldwide-isolated phenazine-producing Pseudomonas spp.</title>
        <authorList>
            <person name="Biessy A."/>
            <person name="Novinscak A."/>
            <person name="Blom J."/>
            <person name="Leger G."/>
            <person name="Thomashow L.S."/>
            <person name="Cazorla F.M."/>
            <person name="Josic D."/>
            <person name="Filion M."/>
        </authorList>
    </citation>
    <scope>NUCLEOTIDE SEQUENCE [LARGE SCALE GENOMIC DNA]</scope>
    <source>
        <strain evidence="2 3">B25</strain>
    </source>
</reference>
<name>A0A3G7TRD2_9PSED</name>
<protein>
    <submittedName>
        <fullName evidence="2">Uncharacterized protein</fullName>
    </submittedName>
</protein>
<evidence type="ECO:0000313" key="2">
    <source>
        <dbReference type="EMBL" id="AZE49640.1"/>
    </source>
</evidence>
<keyword evidence="1" id="KW-0472">Membrane</keyword>
<organism evidence="2 3">
    <name type="scientific">Pseudomonas chlororaphis</name>
    <dbReference type="NCBI Taxonomy" id="587753"/>
    <lineage>
        <taxon>Bacteria</taxon>
        <taxon>Pseudomonadati</taxon>
        <taxon>Pseudomonadota</taxon>
        <taxon>Gammaproteobacteria</taxon>
        <taxon>Pseudomonadales</taxon>
        <taxon>Pseudomonadaceae</taxon>
        <taxon>Pseudomonas</taxon>
    </lineage>
</organism>
<accession>A0A3G7TRD2</accession>
<proteinExistence type="predicted"/>
<gene>
    <name evidence="2" type="ORF">C4K04_3971</name>
</gene>
<feature type="transmembrane region" description="Helical" evidence="1">
    <location>
        <begin position="39"/>
        <end position="60"/>
    </location>
</feature>
<evidence type="ECO:0000256" key="1">
    <source>
        <dbReference type="SAM" id="Phobius"/>
    </source>
</evidence>
<keyword evidence="1" id="KW-1133">Transmembrane helix</keyword>
<dbReference type="Proteomes" id="UP000268048">
    <property type="component" value="Chromosome"/>
</dbReference>
<sequence>MARRRQSSLPSIIQIMKADFLFSADAFRMAPPSIPSDKYVMNINLAVACMIVVSFAIALFHT</sequence>